<gene>
    <name evidence="2" type="ORF">PoB_004216800</name>
</gene>
<feature type="region of interest" description="Disordered" evidence="1">
    <location>
        <begin position="69"/>
        <end position="90"/>
    </location>
</feature>
<evidence type="ECO:0000256" key="1">
    <source>
        <dbReference type="SAM" id="MobiDB-lite"/>
    </source>
</evidence>
<reference evidence="2 3" key="1">
    <citation type="journal article" date="2021" name="Elife">
        <title>Chloroplast acquisition without the gene transfer in kleptoplastic sea slugs, Plakobranchus ocellatus.</title>
        <authorList>
            <person name="Maeda T."/>
            <person name="Takahashi S."/>
            <person name="Yoshida T."/>
            <person name="Shimamura S."/>
            <person name="Takaki Y."/>
            <person name="Nagai Y."/>
            <person name="Toyoda A."/>
            <person name="Suzuki Y."/>
            <person name="Arimoto A."/>
            <person name="Ishii H."/>
            <person name="Satoh N."/>
            <person name="Nishiyama T."/>
            <person name="Hasebe M."/>
            <person name="Maruyama T."/>
            <person name="Minagawa J."/>
            <person name="Obokata J."/>
            <person name="Shigenobu S."/>
        </authorList>
    </citation>
    <scope>NUCLEOTIDE SEQUENCE [LARGE SCALE GENOMIC DNA]</scope>
</reference>
<accession>A0AAV4B935</accession>
<name>A0AAV4B935_9GAST</name>
<comment type="caution">
    <text evidence="2">The sequence shown here is derived from an EMBL/GenBank/DDBJ whole genome shotgun (WGS) entry which is preliminary data.</text>
</comment>
<dbReference type="Proteomes" id="UP000735302">
    <property type="component" value="Unassembled WGS sequence"/>
</dbReference>
<organism evidence="2 3">
    <name type="scientific">Plakobranchus ocellatus</name>
    <dbReference type="NCBI Taxonomy" id="259542"/>
    <lineage>
        <taxon>Eukaryota</taxon>
        <taxon>Metazoa</taxon>
        <taxon>Spiralia</taxon>
        <taxon>Lophotrochozoa</taxon>
        <taxon>Mollusca</taxon>
        <taxon>Gastropoda</taxon>
        <taxon>Heterobranchia</taxon>
        <taxon>Euthyneura</taxon>
        <taxon>Panpulmonata</taxon>
        <taxon>Sacoglossa</taxon>
        <taxon>Placobranchoidea</taxon>
        <taxon>Plakobranchidae</taxon>
        <taxon>Plakobranchus</taxon>
    </lineage>
</organism>
<feature type="compositionally biased region" description="Polar residues" evidence="1">
    <location>
        <begin position="69"/>
        <end position="80"/>
    </location>
</feature>
<sequence length="112" mass="12673">MSYKPRYLFNVIKNVWGVGGTMDSMPALRSAETLLSRIRAPPRVSRPDIGPVSLKSPCCELAKRKKPNQVKNVQNSSWHNAENRTDEKNRVSSYQLETVAAQQCGRVKKFQP</sequence>
<dbReference type="AlphaFoldDB" id="A0AAV4B935"/>
<evidence type="ECO:0000313" key="3">
    <source>
        <dbReference type="Proteomes" id="UP000735302"/>
    </source>
</evidence>
<feature type="compositionally biased region" description="Basic and acidic residues" evidence="1">
    <location>
        <begin position="81"/>
        <end position="90"/>
    </location>
</feature>
<dbReference type="EMBL" id="BLXT01004610">
    <property type="protein sequence ID" value="GFO15663.1"/>
    <property type="molecule type" value="Genomic_DNA"/>
</dbReference>
<evidence type="ECO:0000313" key="2">
    <source>
        <dbReference type="EMBL" id="GFO15663.1"/>
    </source>
</evidence>
<protein>
    <submittedName>
        <fullName evidence="2">Uncharacterized protein</fullName>
    </submittedName>
</protein>
<keyword evidence="3" id="KW-1185">Reference proteome</keyword>
<proteinExistence type="predicted"/>